<gene>
    <name evidence="1" type="ORF">J2Z80_001392</name>
</gene>
<organism evidence="1 2">
    <name type="scientific">Thermoanaerobacterium butyriciformans</name>
    <dbReference type="NCBI Taxonomy" id="1702242"/>
    <lineage>
        <taxon>Bacteria</taxon>
        <taxon>Bacillati</taxon>
        <taxon>Bacillota</taxon>
        <taxon>Clostridia</taxon>
        <taxon>Thermoanaerobacterales</taxon>
        <taxon>Thermoanaerobacteraceae</taxon>
        <taxon>Thermoanaerobacterium</taxon>
    </lineage>
</organism>
<proteinExistence type="predicted"/>
<sequence length="38" mass="4027">MRASLVKEGFRMKKATIIKVLLALLALALAGGANLTWG</sequence>
<keyword evidence="2" id="KW-1185">Reference proteome</keyword>
<accession>A0ABS4NDX1</accession>
<protein>
    <submittedName>
        <fullName evidence="1">Uncharacterized protein</fullName>
    </submittedName>
</protein>
<reference evidence="1" key="1">
    <citation type="submission" date="2021-03" db="EMBL/GenBank/DDBJ databases">
        <title>Genomic Encyclopedia of Type Strains, Phase IV (KMG-IV): sequencing the most valuable type-strain genomes for metagenomic binning, comparative biology and taxonomic classification.</title>
        <authorList>
            <person name="Goeker M."/>
        </authorList>
    </citation>
    <scope>NUCLEOTIDE SEQUENCE</scope>
    <source>
        <strain evidence="1">DSM 101588</strain>
    </source>
</reference>
<name>A0ABS4NDX1_9THEO</name>
<evidence type="ECO:0000313" key="1">
    <source>
        <dbReference type="EMBL" id="MBP2071871.1"/>
    </source>
</evidence>
<dbReference type="EMBL" id="JAGGLT010000013">
    <property type="protein sequence ID" value="MBP2071871.1"/>
    <property type="molecule type" value="Genomic_DNA"/>
</dbReference>
<evidence type="ECO:0000313" key="2">
    <source>
        <dbReference type="Proteomes" id="UP001166402"/>
    </source>
</evidence>
<comment type="caution">
    <text evidence="1">The sequence shown here is derived from an EMBL/GenBank/DDBJ whole genome shotgun (WGS) entry which is preliminary data.</text>
</comment>
<dbReference type="Proteomes" id="UP001166402">
    <property type="component" value="Unassembled WGS sequence"/>
</dbReference>